<dbReference type="Proteomes" id="UP000184038">
    <property type="component" value="Unassembled WGS sequence"/>
</dbReference>
<dbReference type="EMBL" id="FRCP01000009">
    <property type="protein sequence ID" value="SHM40790.1"/>
    <property type="molecule type" value="Genomic_DNA"/>
</dbReference>
<gene>
    <name evidence="2" type="ORF">SAMN02746066_01899</name>
</gene>
<keyword evidence="3" id="KW-1185">Reference proteome</keyword>
<feature type="transmembrane region" description="Helical" evidence="1">
    <location>
        <begin position="119"/>
        <end position="138"/>
    </location>
</feature>
<evidence type="ECO:0000313" key="2">
    <source>
        <dbReference type="EMBL" id="SHM40790.1"/>
    </source>
</evidence>
<evidence type="ECO:0000313" key="3">
    <source>
        <dbReference type="Proteomes" id="UP000184038"/>
    </source>
</evidence>
<accession>A0A1M7IJ97</accession>
<reference evidence="2 3" key="1">
    <citation type="submission" date="2016-11" db="EMBL/GenBank/DDBJ databases">
        <authorList>
            <person name="Jaros S."/>
            <person name="Januszkiewicz K."/>
            <person name="Wedrychowicz H."/>
        </authorList>
    </citation>
    <scope>NUCLEOTIDE SEQUENCE [LARGE SCALE GENOMIC DNA]</scope>
    <source>
        <strain evidence="2 3">DSM 15930</strain>
    </source>
</reference>
<name>A0A1M7IJ97_9FIRM</name>
<dbReference type="RefSeq" id="WP_073286581.1">
    <property type="nucleotide sequence ID" value="NZ_FRCP01000009.1"/>
</dbReference>
<proteinExistence type="predicted"/>
<keyword evidence="1" id="KW-0812">Transmembrane</keyword>
<dbReference type="AlphaFoldDB" id="A0A1M7IJ97"/>
<feature type="transmembrane region" description="Helical" evidence="1">
    <location>
        <begin position="12"/>
        <end position="33"/>
    </location>
</feature>
<protein>
    <recommendedName>
        <fullName evidence="4">DUF3592 domain-containing protein</fullName>
    </recommendedName>
</protein>
<evidence type="ECO:0000256" key="1">
    <source>
        <dbReference type="SAM" id="Phobius"/>
    </source>
</evidence>
<evidence type="ECO:0008006" key="4">
    <source>
        <dbReference type="Google" id="ProtNLM"/>
    </source>
</evidence>
<sequence length="152" mass="17613">MKKLGKKIISHAFLCIGVLCFSIVSYNAARYYIMQYNAFPVLCEITKVVNDKNDDLAKNQDSNGRVYSYGTYVNYNLKGEQYKNVRVAEQCGEVGDTIEVYANKYEPTRLLYISSTKRLVFKLLMVEGILCIVIEIYMNYRRKKKIRQDNTG</sequence>
<keyword evidence="1" id="KW-1133">Transmembrane helix</keyword>
<organism evidence="2 3">
    <name type="scientific">Anaerosporobacter mobilis DSM 15930</name>
    <dbReference type="NCBI Taxonomy" id="1120996"/>
    <lineage>
        <taxon>Bacteria</taxon>
        <taxon>Bacillati</taxon>
        <taxon>Bacillota</taxon>
        <taxon>Clostridia</taxon>
        <taxon>Lachnospirales</taxon>
        <taxon>Lachnospiraceae</taxon>
        <taxon>Anaerosporobacter</taxon>
    </lineage>
</organism>
<keyword evidence="1" id="KW-0472">Membrane</keyword>